<organism evidence="1 2">
    <name type="scientific">Sphagnurus paluster</name>
    <dbReference type="NCBI Taxonomy" id="117069"/>
    <lineage>
        <taxon>Eukaryota</taxon>
        <taxon>Fungi</taxon>
        <taxon>Dikarya</taxon>
        <taxon>Basidiomycota</taxon>
        <taxon>Agaricomycotina</taxon>
        <taxon>Agaricomycetes</taxon>
        <taxon>Agaricomycetidae</taxon>
        <taxon>Agaricales</taxon>
        <taxon>Tricholomatineae</taxon>
        <taxon>Lyophyllaceae</taxon>
        <taxon>Sphagnurus</taxon>
    </lineage>
</organism>
<sequence length="166" mass="18945">MKTYTCEHPEAKVDHLRKIYGVLETRNIPNTDVLLFAKQNVAHFGPRGIAGQPLVEKELRQCLECLLKTLIAAHQVPVYHRDIRWENVVRRIDDRSTWLLVNWEDAAEPPTKAETSFSCSSHSAAIFSDDHEAEVDIWGVGYLIETCTARDVSTELRALFVWNVIS</sequence>
<name>A0A9P7KJZ4_9AGAR</name>
<dbReference type="AlphaFoldDB" id="A0A9P7KJZ4"/>
<gene>
    <name evidence="1" type="ORF">H0H81_002000</name>
</gene>
<accession>A0A9P7KJZ4</accession>
<dbReference type="SUPFAM" id="SSF56112">
    <property type="entry name" value="Protein kinase-like (PK-like)"/>
    <property type="match status" value="1"/>
</dbReference>
<dbReference type="Proteomes" id="UP000717328">
    <property type="component" value="Unassembled WGS sequence"/>
</dbReference>
<proteinExistence type="predicted"/>
<evidence type="ECO:0008006" key="3">
    <source>
        <dbReference type="Google" id="ProtNLM"/>
    </source>
</evidence>
<reference evidence="1" key="1">
    <citation type="submission" date="2021-02" db="EMBL/GenBank/DDBJ databases">
        <authorList>
            <person name="Nieuwenhuis M."/>
            <person name="Van De Peppel L.J.J."/>
        </authorList>
    </citation>
    <scope>NUCLEOTIDE SEQUENCE</scope>
    <source>
        <strain evidence="1">D49</strain>
    </source>
</reference>
<protein>
    <recommendedName>
        <fullName evidence="3">Protein kinase domain-containing protein</fullName>
    </recommendedName>
</protein>
<reference evidence="1" key="2">
    <citation type="submission" date="2021-10" db="EMBL/GenBank/DDBJ databases">
        <title>Phylogenomics reveals ancestral predisposition of the termite-cultivated fungus Termitomyces towards a domesticated lifestyle.</title>
        <authorList>
            <person name="Auxier B."/>
            <person name="Grum-Grzhimaylo A."/>
            <person name="Cardenas M.E."/>
            <person name="Lodge J.D."/>
            <person name="Laessoe T."/>
            <person name="Pedersen O."/>
            <person name="Smith M.E."/>
            <person name="Kuyper T.W."/>
            <person name="Franco-Molano E.A."/>
            <person name="Baroni T.J."/>
            <person name="Aanen D.K."/>
        </authorList>
    </citation>
    <scope>NUCLEOTIDE SEQUENCE</scope>
    <source>
        <strain evidence="1">D49</strain>
    </source>
</reference>
<dbReference type="Gene3D" id="1.10.510.10">
    <property type="entry name" value="Transferase(Phosphotransferase) domain 1"/>
    <property type="match status" value="1"/>
</dbReference>
<dbReference type="InterPro" id="IPR011009">
    <property type="entry name" value="Kinase-like_dom_sf"/>
</dbReference>
<evidence type="ECO:0000313" key="1">
    <source>
        <dbReference type="EMBL" id="KAG5653158.1"/>
    </source>
</evidence>
<keyword evidence="2" id="KW-1185">Reference proteome</keyword>
<comment type="caution">
    <text evidence="1">The sequence shown here is derived from an EMBL/GenBank/DDBJ whole genome shotgun (WGS) entry which is preliminary data.</text>
</comment>
<dbReference type="EMBL" id="JABCKI010000070">
    <property type="protein sequence ID" value="KAG5653158.1"/>
    <property type="molecule type" value="Genomic_DNA"/>
</dbReference>
<evidence type="ECO:0000313" key="2">
    <source>
        <dbReference type="Proteomes" id="UP000717328"/>
    </source>
</evidence>
<dbReference type="OrthoDB" id="2379186at2759"/>